<dbReference type="CTD" id="27178"/>
<evidence type="ECO:0000256" key="4">
    <source>
        <dbReference type="ARBA" id="ARBA00034096"/>
    </source>
</evidence>
<dbReference type="SMART" id="SM00125">
    <property type="entry name" value="IL1"/>
    <property type="match status" value="1"/>
</dbReference>
<dbReference type="GO" id="GO:0005654">
    <property type="term" value="C:nucleoplasm"/>
    <property type="evidence" value="ECO:0007669"/>
    <property type="project" value="TreeGrafter"/>
</dbReference>
<dbReference type="RefSeq" id="XP_019518408.1">
    <property type="nucleotide sequence ID" value="XM_019662863.1"/>
</dbReference>
<dbReference type="FunFam" id="2.80.10.50:FF:000013">
    <property type="entry name" value="Interleukin-1"/>
    <property type="match status" value="1"/>
</dbReference>
<dbReference type="Proteomes" id="UP000694851">
    <property type="component" value="Unplaced"/>
</dbReference>
<evidence type="ECO:0000256" key="5">
    <source>
        <dbReference type="RuleBase" id="RU003753"/>
    </source>
</evidence>
<dbReference type="GO" id="GO:0005125">
    <property type="term" value="F:cytokine activity"/>
    <property type="evidence" value="ECO:0007669"/>
    <property type="project" value="UniProtKB-UniRule"/>
</dbReference>
<dbReference type="GO" id="GO:0002437">
    <property type="term" value="P:inflammatory response to antigenic stimulus"/>
    <property type="evidence" value="ECO:0007669"/>
    <property type="project" value="TreeGrafter"/>
</dbReference>
<dbReference type="InterPro" id="IPR008996">
    <property type="entry name" value="IL1/FGF"/>
</dbReference>
<feature type="region of interest" description="Disordered" evidence="6">
    <location>
        <begin position="1"/>
        <end position="38"/>
    </location>
</feature>
<dbReference type="RefSeq" id="XP_019518407.1">
    <property type="nucleotide sequence ID" value="XM_019662862.1"/>
</dbReference>
<dbReference type="GO" id="GO:0005615">
    <property type="term" value="C:extracellular space"/>
    <property type="evidence" value="ECO:0007669"/>
    <property type="project" value="InterPro"/>
</dbReference>
<proteinExistence type="inferred from homology"/>
<dbReference type="PRINTS" id="PR00264">
    <property type="entry name" value="INTERLEUKIN1"/>
</dbReference>
<organism evidence="7 8">
    <name type="scientific">Hipposideros armiger</name>
    <name type="common">Great Himalayan leaf-nosed bat</name>
    <dbReference type="NCBI Taxonomy" id="186990"/>
    <lineage>
        <taxon>Eukaryota</taxon>
        <taxon>Metazoa</taxon>
        <taxon>Chordata</taxon>
        <taxon>Craniata</taxon>
        <taxon>Vertebrata</taxon>
        <taxon>Euteleostomi</taxon>
        <taxon>Mammalia</taxon>
        <taxon>Eutheria</taxon>
        <taxon>Laurasiatheria</taxon>
        <taxon>Chiroptera</taxon>
        <taxon>Yinpterochiroptera</taxon>
        <taxon>Rhinolophoidea</taxon>
        <taxon>Hipposideridae</taxon>
        <taxon>Hipposideros</taxon>
    </lineage>
</organism>
<dbReference type="SUPFAM" id="SSF50353">
    <property type="entry name" value="Cytokine"/>
    <property type="match status" value="1"/>
</dbReference>
<keyword evidence="7" id="KW-1185">Reference proteome</keyword>
<dbReference type="PANTHER" id="PTHR10078">
    <property type="entry name" value="INTERLEUKIN-1 FAMILY MEMBER"/>
    <property type="match status" value="1"/>
</dbReference>
<gene>
    <name evidence="8 9" type="primary">IL37</name>
</gene>
<evidence type="ECO:0000313" key="7">
    <source>
        <dbReference type="Proteomes" id="UP000694851"/>
    </source>
</evidence>
<dbReference type="GO" id="GO:0010628">
    <property type="term" value="P:positive regulation of gene expression"/>
    <property type="evidence" value="ECO:0007669"/>
    <property type="project" value="TreeGrafter"/>
</dbReference>
<reference evidence="8 9" key="1">
    <citation type="submission" date="2025-04" db="UniProtKB">
        <authorList>
            <consortium name="RefSeq"/>
        </authorList>
    </citation>
    <scope>IDENTIFICATION</scope>
    <source>
        <tissue evidence="8 9">Muscle</tissue>
    </source>
</reference>
<evidence type="ECO:0000313" key="8">
    <source>
        <dbReference type="RefSeq" id="XP_019518407.1"/>
    </source>
</evidence>
<protein>
    <recommendedName>
        <fullName evidence="5">Interleukin-1</fullName>
    </recommendedName>
</protein>
<sequence>MSFLEENTGVEMDSAGQERAESQWSSEDPTRGYLEPSPSITSLSSANADLKVVTKVPEKFNIYDQDHKVLMLDYGTLKAVPDKTCIFPETFFVLASRLCSACEKENPILLAVSNGELCLCCEKDKTKDHPSLQLKMQNLELVAAQQEAEQLPFTFYREPVGSRNILESAAHTGWFLGTSFNPGEPVEMTDSLGGNKCTQFSFEHVCEAAVSPSKASG</sequence>
<dbReference type="GO" id="GO:0019221">
    <property type="term" value="P:cytokine-mediated signaling pathway"/>
    <property type="evidence" value="ECO:0007669"/>
    <property type="project" value="TreeGrafter"/>
</dbReference>
<dbReference type="GO" id="GO:0071222">
    <property type="term" value="P:cellular response to lipopolysaccharide"/>
    <property type="evidence" value="ECO:0007669"/>
    <property type="project" value="TreeGrafter"/>
</dbReference>
<comment type="similarity">
    <text evidence="2 5">Belongs to the IL-1 family.</text>
</comment>
<dbReference type="GO" id="GO:0005149">
    <property type="term" value="F:interleukin-1 receptor binding"/>
    <property type="evidence" value="ECO:0007669"/>
    <property type="project" value="UniProtKB-UniRule"/>
</dbReference>
<evidence type="ECO:0000256" key="6">
    <source>
        <dbReference type="SAM" id="MobiDB-lite"/>
    </source>
</evidence>
<dbReference type="InterPro" id="IPR000975">
    <property type="entry name" value="IL-1_fam"/>
</dbReference>
<keyword evidence="3 5" id="KW-0964">Secreted</keyword>
<dbReference type="PANTHER" id="PTHR10078:SF31">
    <property type="entry name" value="INTERLEUKIN-37"/>
    <property type="match status" value="1"/>
</dbReference>
<evidence type="ECO:0000256" key="2">
    <source>
        <dbReference type="ARBA" id="ARBA00010448"/>
    </source>
</evidence>
<dbReference type="KEGG" id="hai:109393525"/>
<comment type="subcellular location">
    <subcellularLocation>
        <location evidence="1 5">Secreted</location>
    </subcellularLocation>
</comment>
<evidence type="ECO:0000256" key="1">
    <source>
        <dbReference type="ARBA" id="ARBA00004613"/>
    </source>
</evidence>
<evidence type="ECO:0000256" key="3">
    <source>
        <dbReference type="ARBA" id="ARBA00022525"/>
    </source>
</evidence>
<dbReference type="Gene3D" id="2.80.10.50">
    <property type="match status" value="1"/>
</dbReference>
<dbReference type="GeneID" id="109393525"/>
<comment type="function">
    <text evidence="4">Anti-inflammatory antagonist of interleukin-1 family of proinflammatory cytokines such as interleukin-1beta/IL1B and interleukin-1alpha/IL1A. Protects from immune dysregulation and uncontrolled systemic inflammation triggered by IL1 for a range of innate stimulatory agents such as pathogens.</text>
</comment>
<accession>A0A8B7SYB8</accession>
<name>A0A8B7SYB8_HIPAR</name>
<evidence type="ECO:0000313" key="9">
    <source>
        <dbReference type="RefSeq" id="XP_019518408.1"/>
    </source>
</evidence>
<dbReference type="Pfam" id="PF00340">
    <property type="entry name" value="IL1"/>
    <property type="match status" value="1"/>
</dbReference>
<dbReference type="AlphaFoldDB" id="A0A8B7SYB8"/>